<reference evidence="5 6" key="1">
    <citation type="journal article" date="2015" name="Genome Announc.">
        <title>Expanding the biotechnology potential of lactobacilli through comparative genomics of 213 strains and associated genera.</title>
        <authorList>
            <person name="Sun Z."/>
            <person name="Harris H.M."/>
            <person name="McCann A."/>
            <person name="Guo C."/>
            <person name="Argimon S."/>
            <person name="Zhang W."/>
            <person name="Yang X."/>
            <person name="Jeffery I.B."/>
            <person name="Cooney J.C."/>
            <person name="Kagawa T.F."/>
            <person name="Liu W."/>
            <person name="Song Y."/>
            <person name="Salvetti E."/>
            <person name="Wrobel A."/>
            <person name="Rasinkangas P."/>
            <person name="Parkhill J."/>
            <person name="Rea M.C."/>
            <person name="O'Sullivan O."/>
            <person name="Ritari J."/>
            <person name="Douillard F.P."/>
            <person name="Paul Ross R."/>
            <person name="Yang R."/>
            <person name="Briner A.E."/>
            <person name="Felis G.E."/>
            <person name="de Vos W.M."/>
            <person name="Barrangou R."/>
            <person name="Klaenhammer T.R."/>
            <person name="Caufield P.W."/>
            <person name="Cui Y."/>
            <person name="Zhang H."/>
            <person name="O'Toole P.W."/>
        </authorList>
    </citation>
    <scope>NUCLEOTIDE SEQUENCE [LARGE SCALE GENOMIC DNA]</scope>
    <source>
        <strain evidence="5 6">DSM 22696</strain>
    </source>
</reference>
<dbReference type="InterPro" id="IPR003362">
    <property type="entry name" value="Bact_transf"/>
</dbReference>
<evidence type="ECO:0000256" key="1">
    <source>
        <dbReference type="ARBA" id="ARBA00006464"/>
    </source>
</evidence>
<feature type="domain" description="Bacterial sugar transferase" evidence="3">
    <location>
        <begin position="31"/>
        <end position="211"/>
    </location>
</feature>
<sequence>MLKVHTEKMPANAGSMTAEQSSTTLYQRFGKRSFDTILSLAGLIVASPLFLVTAVCIKLDDPKGPILFKQQRGVTNNKTFNIYKFRTMSQEAPHNMASRNLASADDYITPVGKFLRKKSIDELPQLLNIFLGQMAFIGPRPVTLSEQDLLKLREAYGLGNIKGGVSGLAQISGRDKLLPNEKVKYDSEYAEKITFKNDVKLVIGTVISVLKREDIVEGKLKKNTEK</sequence>
<protein>
    <submittedName>
        <fullName evidence="4">UDP-phosphate galactose phosphotransferase</fullName>
    </submittedName>
</protein>
<organism evidence="5 6">
    <name type="scientific">Furfurilactobacillus siliginis</name>
    <dbReference type="NCBI Taxonomy" id="348151"/>
    <lineage>
        <taxon>Bacteria</taxon>
        <taxon>Bacillati</taxon>
        <taxon>Bacillota</taxon>
        <taxon>Bacilli</taxon>
        <taxon>Lactobacillales</taxon>
        <taxon>Lactobacillaceae</taxon>
        <taxon>Furfurilactobacillus</taxon>
    </lineage>
</organism>
<dbReference type="EMBL" id="BJUD01000049">
    <property type="protein sequence ID" value="GEK29376.1"/>
    <property type="molecule type" value="Genomic_DNA"/>
</dbReference>
<name>A0A0R2KXI9_9LACO</name>
<feature type="transmembrane region" description="Helical" evidence="2">
    <location>
        <begin position="37"/>
        <end position="59"/>
    </location>
</feature>
<keyword evidence="6" id="KW-1185">Reference proteome</keyword>
<dbReference type="Proteomes" id="UP000051139">
    <property type="component" value="Unassembled WGS sequence"/>
</dbReference>
<evidence type="ECO:0000313" key="5">
    <source>
        <dbReference type="EMBL" id="KRN94251.1"/>
    </source>
</evidence>
<reference evidence="4 7" key="2">
    <citation type="submission" date="2019-07" db="EMBL/GenBank/DDBJ databases">
        <title>Whole genome shotgun sequence of Lactobacillus siliginis NBRC 101315.</title>
        <authorList>
            <person name="Hosoyama A."/>
            <person name="Uohara A."/>
            <person name="Ohji S."/>
            <person name="Ichikawa N."/>
        </authorList>
    </citation>
    <scope>NUCLEOTIDE SEQUENCE [LARGE SCALE GENOMIC DNA]</scope>
    <source>
        <strain evidence="4 7">NBRC 101315</strain>
    </source>
</reference>
<dbReference type="PATRIC" id="fig|348151.3.peg.619"/>
<accession>A0A0R2KXI9</accession>
<evidence type="ECO:0000313" key="4">
    <source>
        <dbReference type="EMBL" id="GEK29376.1"/>
    </source>
</evidence>
<proteinExistence type="inferred from homology"/>
<dbReference type="PANTHER" id="PTHR30576:SF10">
    <property type="entry name" value="SLL5057 PROTEIN"/>
    <property type="match status" value="1"/>
</dbReference>
<dbReference type="PANTHER" id="PTHR30576">
    <property type="entry name" value="COLANIC BIOSYNTHESIS UDP-GLUCOSE LIPID CARRIER TRANSFERASE"/>
    <property type="match status" value="1"/>
</dbReference>
<dbReference type="AlphaFoldDB" id="A0A0R2KXI9"/>
<keyword evidence="2" id="KW-0472">Membrane</keyword>
<dbReference type="Pfam" id="PF02397">
    <property type="entry name" value="Bac_transf"/>
    <property type="match status" value="1"/>
</dbReference>
<dbReference type="GO" id="GO:0016780">
    <property type="term" value="F:phosphotransferase activity, for other substituted phosphate groups"/>
    <property type="evidence" value="ECO:0007669"/>
    <property type="project" value="TreeGrafter"/>
</dbReference>
<evidence type="ECO:0000313" key="7">
    <source>
        <dbReference type="Proteomes" id="UP000321429"/>
    </source>
</evidence>
<evidence type="ECO:0000259" key="3">
    <source>
        <dbReference type="Pfam" id="PF02397"/>
    </source>
</evidence>
<dbReference type="RefSeq" id="WP_225425867.1">
    <property type="nucleotide sequence ID" value="NZ_BJUD01000049.1"/>
</dbReference>
<evidence type="ECO:0000313" key="6">
    <source>
        <dbReference type="Proteomes" id="UP000051139"/>
    </source>
</evidence>
<evidence type="ECO:0000256" key="2">
    <source>
        <dbReference type="SAM" id="Phobius"/>
    </source>
</evidence>
<dbReference type="STRING" id="348151.IV55_GL000603"/>
<dbReference type="Proteomes" id="UP000321429">
    <property type="component" value="Unassembled WGS sequence"/>
</dbReference>
<keyword evidence="2" id="KW-0812">Transmembrane</keyword>
<dbReference type="EMBL" id="JQCB01000016">
    <property type="protein sequence ID" value="KRN94251.1"/>
    <property type="molecule type" value="Genomic_DNA"/>
</dbReference>
<comment type="caution">
    <text evidence="5">The sequence shown here is derived from an EMBL/GenBank/DDBJ whole genome shotgun (WGS) entry which is preliminary data.</text>
</comment>
<comment type="similarity">
    <text evidence="1">Belongs to the bacterial sugar transferase family.</text>
</comment>
<keyword evidence="4" id="KW-0808">Transferase</keyword>
<keyword evidence="2" id="KW-1133">Transmembrane helix</keyword>
<gene>
    <name evidence="5" type="ORF">IV55_GL000603</name>
    <name evidence="4" type="ORF">LSI01_16870</name>
</gene>